<reference evidence="5 6" key="1">
    <citation type="submission" date="2016-10" db="EMBL/GenBank/DDBJ databases">
        <authorList>
            <person name="de Groot N.N."/>
        </authorList>
    </citation>
    <scope>NUCLEOTIDE SEQUENCE [LARGE SCALE GENOMIC DNA]</scope>
    <source>
        <strain evidence="5 6">ATCC 35958</strain>
    </source>
</reference>
<evidence type="ECO:0000256" key="1">
    <source>
        <dbReference type="ARBA" id="ARBA00022729"/>
    </source>
</evidence>
<sequence>MLWRLTGLAGALVLVGCAGVALPPPQHMDIALLGFNDLHGQLEPPRQSVALPTAQGSITLPVGGIAYLAGTLAALKARTPYHAVVAAGDVVGASPMVSALFLDEPTIEALNHMQVDVSAVGNHELDRGWSELLRLQHGGCAPYTARQPCQLSPAFAGANFQFLAANIVPEHDGQTPLPATALKRFTQGANTVTVGFIGVTLRGAPRVVSPAGVRGLYFADEADTANAQAARLRAQGADVVVLALHEGGATSASVVETSCSGLRGDIVPILERLSPAIDVVMSGHTHQAYVCDYASINPAKPFLLTSAGAYGMWVTDIALRFDLAARRLVHKSARNVAVQNSGYESSAGKVMPSPLYPSYVPDVGVQAVLERYRAAAAPLIDKPVGPLAGAVTRHTAPSGESTLGNLVADAQLWATQSPPAGGAQLSFMHAGGLRADLLPDAQGQVRYGQLFAVQPFGNHLVVQTLTGAQIRTLLEQQFDPSTSPSQRTRVLSVSSGFSYHYDLSQPPGARVTAMALHGQPLEDARDYRVVVSSFLAQGGDRYPILTQGREVLGGMLDVDALEGYFQAQGRVVPPLPRRITRIDTPVSR</sequence>
<dbReference type="OrthoDB" id="9803927at2"/>
<dbReference type="EMBL" id="FOGD01000001">
    <property type="protein sequence ID" value="SEQ42657.1"/>
    <property type="molecule type" value="Genomic_DNA"/>
</dbReference>
<dbReference type="Proteomes" id="UP000199766">
    <property type="component" value="Unassembled WGS sequence"/>
</dbReference>
<dbReference type="GO" id="GO:0000166">
    <property type="term" value="F:nucleotide binding"/>
    <property type="evidence" value="ECO:0007669"/>
    <property type="project" value="UniProtKB-KW"/>
</dbReference>
<protein>
    <submittedName>
        <fullName evidence="5">5'-nucleotidase</fullName>
    </submittedName>
</protein>
<dbReference type="InterPro" id="IPR006179">
    <property type="entry name" value="5_nucleotidase/apyrase"/>
</dbReference>
<dbReference type="GO" id="GO:0009166">
    <property type="term" value="P:nucleotide catabolic process"/>
    <property type="evidence" value="ECO:0007669"/>
    <property type="project" value="InterPro"/>
</dbReference>
<dbReference type="PANTHER" id="PTHR11575">
    <property type="entry name" value="5'-NUCLEOTIDASE-RELATED"/>
    <property type="match status" value="1"/>
</dbReference>
<evidence type="ECO:0000313" key="6">
    <source>
        <dbReference type="Proteomes" id="UP000199766"/>
    </source>
</evidence>
<dbReference type="GO" id="GO:0008768">
    <property type="term" value="F:UDP-sugar diphosphatase activity"/>
    <property type="evidence" value="ECO:0007669"/>
    <property type="project" value="TreeGrafter"/>
</dbReference>
<dbReference type="SUPFAM" id="SSF55816">
    <property type="entry name" value="5'-nucleotidase (syn. UDP-sugar hydrolase), C-terminal domain"/>
    <property type="match status" value="1"/>
</dbReference>
<dbReference type="InterPro" id="IPR036907">
    <property type="entry name" value="5'-Nucleotdase_C_sf"/>
</dbReference>
<organism evidence="5 6">
    <name type="scientific">Giesbergeria anulus</name>
    <dbReference type="NCBI Taxonomy" id="180197"/>
    <lineage>
        <taxon>Bacteria</taxon>
        <taxon>Pseudomonadati</taxon>
        <taxon>Pseudomonadota</taxon>
        <taxon>Betaproteobacteria</taxon>
        <taxon>Burkholderiales</taxon>
        <taxon>Comamonadaceae</taxon>
        <taxon>Giesbergeria</taxon>
    </lineage>
</organism>
<keyword evidence="2" id="KW-0378">Hydrolase</keyword>
<evidence type="ECO:0000313" key="5">
    <source>
        <dbReference type="EMBL" id="SEQ42657.1"/>
    </source>
</evidence>
<accession>A0A1H9FXR8</accession>
<evidence type="ECO:0000259" key="4">
    <source>
        <dbReference type="Pfam" id="PF02872"/>
    </source>
</evidence>
<comment type="similarity">
    <text evidence="2">Belongs to the 5'-nucleotidase family.</text>
</comment>
<dbReference type="PROSITE" id="PS51257">
    <property type="entry name" value="PROKAR_LIPOPROTEIN"/>
    <property type="match status" value="1"/>
</dbReference>
<dbReference type="SUPFAM" id="SSF56300">
    <property type="entry name" value="Metallo-dependent phosphatases"/>
    <property type="match status" value="1"/>
</dbReference>
<dbReference type="Pfam" id="PF00149">
    <property type="entry name" value="Metallophos"/>
    <property type="match status" value="1"/>
</dbReference>
<feature type="domain" description="Calcineurin-like phosphoesterase" evidence="3">
    <location>
        <begin position="33"/>
        <end position="287"/>
    </location>
</feature>
<dbReference type="GO" id="GO:0008253">
    <property type="term" value="F:5'-nucleotidase activity"/>
    <property type="evidence" value="ECO:0007669"/>
    <property type="project" value="TreeGrafter"/>
</dbReference>
<name>A0A1H9FXR8_9BURK</name>
<dbReference type="InterPro" id="IPR008334">
    <property type="entry name" value="5'-Nucleotdase_C"/>
</dbReference>
<dbReference type="RefSeq" id="WP_091452625.1">
    <property type="nucleotide sequence ID" value="NZ_FOGD01000001.1"/>
</dbReference>
<dbReference type="STRING" id="180197.SAMN02982919_00665"/>
<keyword evidence="6" id="KW-1185">Reference proteome</keyword>
<dbReference type="Pfam" id="PF02872">
    <property type="entry name" value="5_nucleotid_C"/>
    <property type="match status" value="1"/>
</dbReference>
<gene>
    <name evidence="5" type="ORF">SAMN02982919_00665</name>
</gene>
<dbReference type="Gene3D" id="3.90.780.10">
    <property type="entry name" value="5'-Nucleotidase, C-terminal domain"/>
    <property type="match status" value="1"/>
</dbReference>
<dbReference type="Gene3D" id="3.60.21.10">
    <property type="match status" value="1"/>
</dbReference>
<evidence type="ECO:0000256" key="2">
    <source>
        <dbReference type="RuleBase" id="RU362119"/>
    </source>
</evidence>
<proteinExistence type="inferred from homology"/>
<dbReference type="GO" id="GO:0030288">
    <property type="term" value="C:outer membrane-bounded periplasmic space"/>
    <property type="evidence" value="ECO:0007669"/>
    <property type="project" value="TreeGrafter"/>
</dbReference>
<dbReference type="AlphaFoldDB" id="A0A1H9FXR8"/>
<dbReference type="InterPro" id="IPR004843">
    <property type="entry name" value="Calcineurin-like_PHP"/>
</dbReference>
<keyword evidence="2" id="KW-0547">Nucleotide-binding</keyword>
<dbReference type="PRINTS" id="PR01607">
    <property type="entry name" value="APYRASEFAMLY"/>
</dbReference>
<evidence type="ECO:0000259" key="3">
    <source>
        <dbReference type="Pfam" id="PF00149"/>
    </source>
</evidence>
<dbReference type="InterPro" id="IPR029052">
    <property type="entry name" value="Metallo-depent_PP-like"/>
</dbReference>
<dbReference type="PANTHER" id="PTHR11575:SF24">
    <property type="entry name" value="5'-NUCLEOTIDASE"/>
    <property type="match status" value="1"/>
</dbReference>
<feature type="domain" description="5'-Nucleotidase C-terminal" evidence="4">
    <location>
        <begin position="391"/>
        <end position="546"/>
    </location>
</feature>
<keyword evidence="1" id="KW-0732">Signal</keyword>